<gene>
    <name evidence="5" type="ORF">OTU49_006992</name>
</gene>
<evidence type="ECO:0000259" key="3">
    <source>
        <dbReference type="Pfam" id="PF08164"/>
    </source>
</evidence>
<sequence length="354" mass="40926">AEKESEAQNRQEDSLKKFSTENQCEEVKKSLAVKNQLALYDSLFEGRIRLQKVMVGTNQLPQFNTHKLFLREIDQHYKKNLVTAKTAAKKLLDTLLHVQEMLLKQNPDTNHIVTGKKPKSLGTESDEEITSSEDDNVEEEIALDSRGTKRKMKMEDYEEILAKRHAAMLPFRDQVINKWYEKTKLLSYRSTRGKFTGFEVSALQQLNNILANKQQLIRRTQLTGATRGVTYHVLGKSSDTTKEVDTEEYDPEIFDDTDFYTRALEEVLKAKVSLSDNMTDVSRKWIEIQNLRRKAKRIVDRKASKGRKLRYEVMSKLQQYFAPCCPPRMDDAAINTLFASLFGKCIQRVQEKSS</sequence>
<feature type="non-terminal residue" evidence="5">
    <location>
        <position position="1"/>
    </location>
</feature>
<dbReference type="Pfam" id="PF13339">
    <property type="entry name" value="AATF-Che1"/>
    <property type="match status" value="1"/>
</dbReference>
<feature type="compositionally biased region" description="Acidic residues" evidence="2">
    <location>
        <begin position="124"/>
        <end position="133"/>
    </location>
</feature>
<dbReference type="EMBL" id="JARKIK010000057">
    <property type="protein sequence ID" value="KAK8732244.1"/>
    <property type="molecule type" value="Genomic_DNA"/>
</dbReference>
<dbReference type="InterPro" id="IPR012617">
    <property type="entry name" value="AATF_C"/>
</dbReference>
<dbReference type="GO" id="GO:0005730">
    <property type="term" value="C:nucleolus"/>
    <property type="evidence" value="ECO:0007669"/>
    <property type="project" value="TreeGrafter"/>
</dbReference>
<dbReference type="InterPro" id="IPR025160">
    <property type="entry name" value="AATF"/>
</dbReference>
<dbReference type="PANTHER" id="PTHR15565">
    <property type="entry name" value="AATF PROTEIN APOPTOSIS ANTAGONIZING TRANSCRIPTION FACTOR"/>
    <property type="match status" value="1"/>
</dbReference>
<feature type="region of interest" description="Disordered" evidence="2">
    <location>
        <begin position="1"/>
        <end position="20"/>
    </location>
</feature>
<name>A0AAW0WXS7_CHEQU</name>
<comment type="caution">
    <text evidence="5">The sequence shown here is derived from an EMBL/GenBank/DDBJ whole genome shotgun (WGS) entry which is preliminary data.</text>
</comment>
<feature type="domain" description="Apoptosis-antagonizing transcription factor C-terminal" evidence="3">
    <location>
        <begin position="260"/>
        <end position="342"/>
    </location>
</feature>
<keyword evidence="6" id="KW-1185">Reference proteome</keyword>
<dbReference type="Pfam" id="PF08164">
    <property type="entry name" value="TRAUB"/>
    <property type="match status" value="1"/>
</dbReference>
<dbReference type="InterPro" id="IPR039223">
    <property type="entry name" value="AATF/Bfr2"/>
</dbReference>
<dbReference type="PANTHER" id="PTHR15565:SF0">
    <property type="entry name" value="PROTEIN AATF"/>
    <property type="match status" value="1"/>
</dbReference>
<protein>
    <submittedName>
        <fullName evidence="5">Uncharacterized protein</fullName>
    </submittedName>
</protein>
<evidence type="ECO:0000313" key="5">
    <source>
        <dbReference type="EMBL" id="KAK8732244.1"/>
    </source>
</evidence>
<feature type="region of interest" description="Disordered" evidence="2">
    <location>
        <begin position="109"/>
        <end position="133"/>
    </location>
</feature>
<dbReference type="GO" id="GO:0006357">
    <property type="term" value="P:regulation of transcription by RNA polymerase II"/>
    <property type="evidence" value="ECO:0007669"/>
    <property type="project" value="TreeGrafter"/>
</dbReference>
<evidence type="ECO:0000259" key="4">
    <source>
        <dbReference type="Pfam" id="PF13339"/>
    </source>
</evidence>
<feature type="domain" description="AATF leucine zipper-containing" evidence="4">
    <location>
        <begin position="26"/>
        <end position="182"/>
    </location>
</feature>
<evidence type="ECO:0000256" key="2">
    <source>
        <dbReference type="SAM" id="MobiDB-lite"/>
    </source>
</evidence>
<proteinExistence type="inferred from homology"/>
<accession>A0AAW0WXS7</accession>
<evidence type="ECO:0000256" key="1">
    <source>
        <dbReference type="ARBA" id="ARBA00008966"/>
    </source>
</evidence>
<evidence type="ECO:0000313" key="6">
    <source>
        <dbReference type="Proteomes" id="UP001445076"/>
    </source>
</evidence>
<organism evidence="5 6">
    <name type="scientific">Cherax quadricarinatus</name>
    <name type="common">Australian red claw crayfish</name>
    <dbReference type="NCBI Taxonomy" id="27406"/>
    <lineage>
        <taxon>Eukaryota</taxon>
        <taxon>Metazoa</taxon>
        <taxon>Ecdysozoa</taxon>
        <taxon>Arthropoda</taxon>
        <taxon>Crustacea</taxon>
        <taxon>Multicrustacea</taxon>
        <taxon>Malacostraca</taxon>
        <taxon>Eumalacostraca</taxon>
        <taxon>Eucarida</taxon>
        <taxon>Decapoda</taxon>
        <taxon>Pleocyemata</taxon>
        <taxon>Astacidea</taxon>
        <taxon>Parastacoidea</taxon>
        <taxon>Parastacidae</taxon>
        <taxon>Cherax</taxon>
    </lineage>
</organism>
<dbReference type="Proteomes" id="UP001445076">
    <property type="component" value="Unassembled WGS sequence"/>
</dbReference>
<reference evidence="5 6" key="1">
    <citation type="journal article" date="2024" name="BMC Genomics">
        <title>Genome assembly of redclaw crayfish (Cherax quadricarinatus) provides insights into its immune adaptation and hypoxia tolerance.</title>
        <authorList>
            <person name="Liu Z."/>
            <person name="Zheng J."/>
            <person name="Li H."/>
            <person name="Fang K."/>
            <person name="Wang S."/>
            <person name="He J."/>
            <person name="Zhou D."/>
            <person name="Weng S."/>
            <person name="Chi M."/>
            <person name="Gu Z."/>
            <person name="He J."/>
            <person name="Li F."/>
            <person name="Wang M."/>
        </authorList>
    </citation>
    <scope>NUCLEOTIDE SEQUENCE [LARGE SCALE GENOMIC DNA]</scope>
    <source>
        <strain evidence="5">ZL_2023a</strain>
    </source>
</reference>
<comment type="similarity">
    <text evidence="1">Belongs to the AATF family.</text>
</comment>
<dbReference type="AlphaFoldDB" id="A0AAW0WXS7"/>